<name>A0AAD9NPX9_RIDPI</name>
<sequence length="114" mass="13095">MGNEVRGVVLQMTDYAMQETRKPCNDDTNDNNTRATSDNYNDDDDKTNDYEPVLLLVLRSISSRNCPGPLFTPLPGRGFSGFSHSFRICLYVWVTMQAHVLSFFTRKTNEKNRH</sequence>
<accession>A0AAD9NPX9</accession>
<protein>
    <submittedName>
        <fullName evidence="2">Uncharacterized protein</fullName>
    </submittedName>
</protein>
<dbReference type="AlphaFoldDB" id="A0AAD9NPX9"/>
<gene>
    <name evidence="2" type="ORF">NP493_753g00011</name>
</gene>
<evidence type="ECO:0000313" key="2">
    <source>
        <dbReference type="EMBL" id="KAK2175089.1"/>
    </source>
</evidence>
<dbReference type="Proteomes" id="UP001209878">
    <property type="component" value="Unassembled WGS sequence"/>
</dbReference>
<evidence type="ECO:0000256" key="1">
    <source>
        <dbReference type="SAM" id="MobiDB-lite"/>
    </source>
</evidence>
<reference evidence="2" key="1">
    <citation type="journal article" date="2023" name="Mol. Biol. Evol.">
        <title>Third-Generation Sequencing Reveals the Adaptive Role of the Epigenome in Three Deep-Sea Polychaetes.</title>
        <authorList>
            <person name="Perez M."/>
            <person name="Aroh O."/>
            <person name="Sun Y."/>
            <person name="Lan Y."/>
            <person name="Juniper S.K."/>
            <person name="Young C.R."/>
            <person name="Angers B."/>
            <person name="Qian P.Y."/>
        </authorList>
    </citation>
    <scope>NUCLEOTIDE SEQUENCE</scope>
    <source>
        <strain evidence="2">R07B-5</strain>
    </source>
</reference>
<comment type="caution">
    <text evidence="2">The sequence shown here is derived from an EMBL/GenBank/DDBJ whole genome shotgun (WGS) entry which is preliminary data.</text>
</comment>
<proteinExistence type="predicted"/>
<feature type="region of interest" description="Disordered" evidence="1">
    <location>
        <begin position="19"/>
        <end position="46"/>
    </location>
</feature>
<keyword evidence="3" id="KW-1185">Reference proteome</keyword>
<feature type="compositionally biased region" description="Low complexity" evidence="1">
    <location>
        <begin position="30"/>
        <end position="39"/>
    </location>
</feature>
<dbReference type="EMBL" id="JAODUO010000751">
    <property type="protein sequence ID" value="KAK2175089.1"/>
    <property type="molecule type" value="Genomic_DNA"/>
</dbReference>
<evidence type="ECO:0000313" key="3">
    <source>
        <dbReference type="Proteomes" id="UP001209878"/>
    </source>
</evidence>
<organism evidence="2 3">
    <name type="scientific">Ridgeia piscesae</name>
    <name type="common">Tubeworm</name>
    <dbReference type="NCBI Taxonomy" id="27915"/>
    <lineage>
        <taxon>Eukaryota</taxon>
        <taxon>Metazoa</taxon>
        <taxon>Spiralia</taxon>
        <taxon>Lophotrochozoa</taxon>
        <taxon>Annelida</taxon>
        <taxon>Polychaeta</taxon>
        <taxon>Sedentaria</taxon>
        <taxon>Canalipalpata</taxon>
        <taxon>Sabellida</taxon>
        <taxon>Siboglinidae</taxon>
        <taxon>Ridgeia</taxon>
    </lineage>
</organism>